<evidence type="ECO:0000313" key="3">
    <source>
        <dbReference type="Proteomes" id="UP001203297"/>
    </source>
</evidence>
<dbReference type="EMBL" id="WTXG01000042">
    <property type="protein sequence ID" value="KAI0296988.1"/>
    <property type="molecule type" value="Genomic_DNA"/>
</dbReference>
<protein>
    <submittedName>
        <fullName evidence="2">Uncharacterized protein</fullName>
    </submittedName>
</protein>
<dbReference type="AlphaFoldDB" id="A0AAD4M0K0"/>
<feature type="compositionally biased region" description="Basic and acidic residues" evidence="1">
    <location>
        <begin position="78"/>
        <end position="90"/>
    </location>
</feature>
<evidence type="ECO:0000313" key="2">
    <source>
        <dbReference type="EMBL" id="KAI0296988.1"/>
    </source>
</evidence>
<keyword evidence="3" id="KW-1185">Reference proteome</keyword>
<dbReference type="Proteomes" id="UP001203297">
    <property type="component" value="Unassembled WGS sequence"/>
</dbReference>
<gene>
    <name evidence="2" type="ORF">B0F90DRAFT_999590</name>
</gene>
<accession>A0AAD4M0K0</accession>
<sequence>MVLNLPTCLNPTPCSIPFEDPTPFPLPLLINRSNPVVAATHRHRCHSTWVRATSRESGLARSNSRAKRTPVLSNPPDKTGHREASHGRRL</sequence>
<comment type="caution">
    <text evidence="2">The sequence shown here is derived from an EMBL/GenBank/DDBJ whole genome shotgun (WGS) entry which is preliminary data.</text>
</comment>
<organism evidence="2 3">
    <name type="scientific">Multifurca ochricompacta</name>
    <dbReference type="NCBI Taxonomy" id="376703"/>
    <lineage>
        <taxon>Eukaryota</taxon>
        <taxon>Fungi</taxon>
        <taxon>Dikarya</taxon>
        <taxon>Basidiomycota</taxon>
        <taxon>Agaricomycotina</taxon>
        <taxon>Agaricomycetes</taxon>
        <taxon>Russulales</taxon>
        <taxon>Russulaceae</taxon>
        <taxon>Multifurca</taxon>
    </lineage>
</organism>
<feature type="region of interest" description="Disordered" evidence="1">
    <location>
        <begin position="52"/>
        <end position="90"/>
    </location>
</feature>
<proteinExistence type="predicted"/>
<reference evidence="2" key="1">
    <citation type="journal article" date="2022" name="New Phytol.">
        <title>Evolutionary transition to the ectomycorrhizal habit in the genomes of a hyperdiverse lineage of mushroom-forming fungi.</title>
        <authorList>
            <person name="Looney B."/>
            <person name="Miyauchi S."/>
            <person name="Morin E."/>
            <person name="Drula E."/>
            <person name="Courty P.E."/>
            <person name="Kohler A."/>
            <person name="Kuo A."/>
            <person name="LaButti K."/>
            <person name="Pangilinan J."/>
            <person name="Lipzen A."/>
            <person name="Riley R."/>
            <person name="Andreopoulos W."/>
            <person name="He G."/>
            <person name="Johnson J."/>
            <person name="Nolan M."/>
            <person name="Tritt A."/>
            <person name="Barry K.W."/>
            <person name="Grigoriev I.V."/>
            <person name="Nagy L.G."/>
            <person name="Hibbett D."/>
            <person name="Henrissat B."/>
            <person name="Matheny P.B."/>
            <person name="Labbe J."/>
            <person name="Martin F.M."/>
        </authorList>
    </citation>
    <scope>NUCLEOTIDE SEQUENCE</scope>
    <source>
        <strain evidence="2">BPL690</strain>
    </source>
</reference>
<name>A0AAD4M0K0_9AGAM</name>
<evidence type="ECO:0000256" key="1">
    <source>
        <dbReference type="SAM" id="MobiDB-lite"/>
    </source>
</evidence>